<dbReference type="NCBIfam" id="TIGR03156">
    <property type="entry name" value="GTP_HflX"/>
    <property type="match status" value="1"/>
</dbReference>
<dbReference type="CDD" id="cd01878">
    <property type="entry name" value="HflX"/>
    <property type="match status" value="1"/>
</dbReference>
<proteinExistence type="inferred from homology"/>
<keyword evidence="2" id="KW-0547">Nucleotide-binding</keyword>
<evidence type="ECO:0000256" key="4">
    <source>
        <dbReference type="ARBA" id="ARBA00023134"/>
    </source>
</evidence>
<feature type="domain" description="Hflx-type G" evidence="5">
    <location>
        <begin position="201"/>
        <end position="373"/>
    </location>
</feature>
<organism evidence="6">
    <name type="scientific">hydrothermal vent metagenome</name>
    <dbReference type="NCBI Taxonomy" id="652676"/>
    <lineage>
        <taxon>unclassified sequences</taxon>
        <taxon>metagenomes</taxon>
        <taxon>ecological metagenomes</taxon>
    </lineage>
</organism>
<dbReference type="PRINTS" id="PR00326">
    <property type="entry name" value="GTP1OBG"/>
</dbReference>
<dbReference type="InterPro" id="IPR006073">
    <property type="entry name" value="GTP-bd"/>
</dbReference>
<protein>
    <submittedName>
        <fullName evidence="6">Ribosome LSU-associated GTP-binding protein HflX</fullName>
    </submittedName>
</protein>
<dbReference type="Pfam" id="PF16360">
    <property type="entry name" value="GTP-bdg_M"/>
    <property type="match status" value="1"/>
</dbReference>
<dbReference type="Gene3D" id="3.40.50.11060">
    <property type="entry name" value="GTPase HflX, N-terminal domain"/>
    <property type="match status" value="1"/>
</dbReference>
<name>A0A3B0T6M7_9ZZZZ</name>
<dbReference type="InterPro" id="IPR016496">
    <property type="entry name" value="GTPase_HflX"/>
</dbReference>
<dbReference type="Gene3D" id="6.10.250.2860">
    <property type="match status" value="1"/>
</dbReference>
<evidence type="ECO:0000256" key="1">
    <source>
        <dbReference type="ARBA" id="ARBA00022723"/>
    </source>
</evidence>
<dbReference type="GO" id="GO:0043022">
    <property type="term" value="F:ribosome binding"/>
    <property type="evidence" value="ECO:0007669"/>
    <property type="project" value="TreeGrafter"/>
</dbReference>
<sequence>MIPVAQTPDRAVIVHPITRNDNPNPQAALDEAVGLTLALELEVAHAVTVNVRKIVPATFLGGGMIAELGQKMHELDAKVLVFDDELTPVQQRNLEERLSVKVLDRTGLILEIFSMRAQTKEGRLQVELARITYERSRLVRTWTHLERQRGGKGFLAGPGERQIESDRRGLSEKAVGLKKQLEKVRRTRKLHRQARVKRHVPMVALVGYTNAGKSTLFNLLTKADVFVKDMLFATLDPTIRELQLSGNNQAVLSDTVGFISALPTELIAAFRATLEEVTQADLVVHVRDIANPQAQQQKRDVETVLQQLWQDDEPEPVLLEVWNKTDLLDAEALQYYRKQAGKMTVPPVLLSSKTGKGVEQLRQQITSLLHVGHTTITMQIPASNSAALGWLYQHAQVLDCNANEDETLHCKVMLDPATKGRFEAVFPELAG</sequence>
<dbReference type="InterPro" id="IPR032305">
    <property type="entry name" value="GTP-bd_M"/>
</dbReference>
<dbReference type="InterPro" id="IPR045498">
    <property type="entry name" value="HflX_C"/>
</dbReference>
<dbReference type="PANTHER" id="PTHR10229:SF0">
    <property type="entry name" value="GTP-BINDING PROTEIN 6-RELATED"/>
    <property type="match status" value="1"/>
</dbReference>
<dbReference type="EMBL" id="UOEE01000342">
    <property type="protein sequence ID" value="VAW02586.1"/>
    <property type="molecule type" value="Genomic_DNA"/>
</dbReference>
<keyword evidence="4" id="KW-0342">GTP-binding</keyword>
<dbReference type="Pfam" id="PF13167">
    <property type="entry name" value="GTP-bdg_N"/>
    <property type="match status" value="1"/>
</dbReference>
<gene>
    <name evidence="6" type="ORF">MNBD_ALPHA06-1643</name>
</gene>
<dbReference type="GO" id="GO:0046872">
    <property type="term" value="F:metal ion binding"/>
    <property type="evidence" value="ECO:0007669"/>
    <property type="project" value="UniProtKB-KW"/>
</dbReference>
<keyword evidence="1" id="KW-0479">Metal-binding</keyword>
<dbReference type="Pfam" id="PF19275">
    <property type="entry name" value="HflX_C"/>
    <property type="match status" value="1"/>
</dbReference>
<dbReference type="Pfam" id="PF01926">
    <property type="entry name" value="MMR_HSR1"/>
    <property type="match status" value="1"/>
</dbReference>
<dbReference type="HAMAP" id="MF_00900">
    <property type="entry name" value="GTPase_HflX"/>
    <property type="match status" value="1"/>
</dbReference>
<evidence type="ECO:0000256" key="2">
    <source>
        <dbReference type="ARBA" id="ARBA00022741"/>
    </source>
</evidence>
<accession>A0A3B0T6M7</accession>
<evidence type="ECO:0000256" key="3">
    <source>
        <dbReference type="ARBA" id="ARBA00022842"/>
    </source>
</evidence>
<dbReference type="InterPro" id="IPR025121">
    <property type="entry name" value="GTPase_HflX_N"/>
</dbReference>
<dbReference type="InterPro" id="IPR042108">
    <property type="entry name" value="GTPase_HflX_N_sf"/>
</dbReference>
<dbReference type="PROSITE" id="PS51705">
    <property type="entry name" value="G_HFLX"/>
    <property type="match status" value="1"/>
</dbReference>
<dbReference type="PANTHER" id="PTHR10229">
    <property type="entry name" value="GTP-BINDING PROTEIN HFLX"/>
    <property type="match status" value="1"/>
</dbReference>
<evidence type="ECO:0000259" key="5">
    <source>
        <dbReference type="PROSITE" id="PS51705"/>
    </source>
</evidence>
<dbReference type="GO" id="GO:0005525">
    <property type="term" value="F:GTP binding"/>
    <property type="evidence" value="ECO:0007669"/>
    <property type="project" value="UniProtKB-KW"/>
</dbReference>
<evidence type="ECO:0000313" key="6">
    <source>
        <dbReference type="EMBL" id="VAW02586.1"/>
    </source>
</evidence>
<dbReference type="Gene3D" id="3.40.50.300">
    <property type="entry name" value="P-loop containing nucleotide triphosphate hydrolases"/>
    <property type="match status" value="1"/>
</dbReference>
<dbReference type="AlphaFoldDB" id="A0A3B0T6M7"/>
<dbReference type="InterPro" id="IPR027417">
    <property type="entry name" value="P-loop_NTPase"/>
</dbReference>
<dbReference type="SUPFAM" id="SSF52540">
    <property type="entry name" value="P-loop containing nucleoside triphosphate hydrolases"/>
    <property type="match status" value="1"/>
</dbReference>
<keyword evidence="3" id="KW-0460">Magnesium</keyword>
<dbReference type="PIRSF" id="PIRSF006809">
    <property type="entry name" value="GTP-binding_hflX_prd"/>
    <property type="match status" value="1"/>
</dbReference>
<reference evidence="6" key="1">
    <citation type="submission" date="2018-06" db="EMBL/GenBank/DDBJ databases">
        <authorList>
            <person name="Zhirakovskaya E."/>
        </authorList>
    </citation>
    <scope>NUCLEOTIDE SEQUENCE</scope>
</reference>
<dbReference type="InterPro" id="IPR030394">
    <property type="entry name" value="G_HFLX_dom"/>
</dbReference>
<dbReference type="GO" id="GO:0005737">
    <property type="term" value="C:cytoplasm"/>
    <property type="evidence" value="ECO:0007669"/>
    <property type="project" value="TreeGrafter"/>
</dbReference>